<dbReference type="AlphaFoldDB" id="A0A9D1WCG7"/>
<keyword evidence="2 5" id="KW-0813">Transport</keyword>
<reference evidence="8" key="1">
    <citation type="journal article" date="2021" name="PeerJ">
        <title>Extensive microbial diversity within the chicken gut microbiome revealed by metagenomics and culture.</title>
        <authorList>
            <person name="Gilroy R."/>
            <person name="Ravi A."/>
            <person name="Getino M."/>
            <person name="Pursley I."/>
            <person name="Horton D.L."/>
            <person name="Alikhan N.F."/>
            <person name="Baker D."/>
            <person name="Gharbi K."/>
            <person name="Hall N."/>
            <person name="Watson M."/>
            <person name="Adriaenssens E.M."/>
            <person name="Foster-Nyarko E."/>
            <person name="Jarju S."/>
            <person name="Secka A."/>
            <person name="Antonio M."/>
            <person name="Oren A."/>
            <person name="Chaudhuri R.R."/>
            <person name="La Ragione R."/>
            <person name="Hildebrand F."/>
            <person name="Pallen M.J."/>
        </authorList>
    </citation>
    <scope>NUCLEOTIDE SEQUENCE</scope>
    <source>
        <strain evidence="8">USASDec5-558</strain>
    </source>
</reference>
<comment type="similarity">
    <text evidence="5">Belongs to the bacterial solute-binding protein PotD/PotF family.</text>
</comment>
<organism evidence="8 9">
    <name type="scientific">Candidatus Anaerobiospirillum pullistercoris</name>
    <dbReference type="NCBI Taxonomy" id="2838452"/>
    <lineage>
        <taxon>Bacteria</taxon>
        <taxon>Pseudomonadati</taxon>
        <taxon>Pseudomonadota</taxon>
        <taxon>Gammaproteobacteria</taxon>
        <taxon>Aeromonadales</taxon>
        <taxon>Succinivibrionaceae</taxon>
        <taxon>Anaerobiospirillum</taxon>
    </lineage>
</organism>
<dbReference type="SUPFAM" id="SSF53850">
    <property type="entry name" value="Periplasmic binding protein-like II"/>
    <property type="match status" value="1"/>
</dbReference>
<dbReference type="PIRSF" id="PIRSF019574">
    <property type="entry name" value="Periplasmic_polyamine_BP"/>
    <property type="match status" value="1"/>
</dbReference>
<comment type="subcellular location">
    <subcellularLocation>
        <location evidence="1 5">Periplasm</location>
    </subcellularLocation>
</comment>
<keyword evidence="4 5" id="KW-0574">Periplasm</keyword>
<evidence type="ECO:0000256" key="4">
    <source>
        <dbReference type="ARBA" id="ARBA00022764"/>
    </source>
</evidence>
<evidence type="ECO:0000313" key="8">
    <source>
        <dbReference type="EMBL" id="HIX56508.1"/>
    </source>
</evidence>
<dbReference type="InterPro" id="IPR001188">
    <property type="entry name" value="Sperm_putr-bd"/>
</dbReference>
<evidence type="ECO:0000256" key="1">
    <source>
        <dbReference type="ARBA" id="ARBA00004418"/>
    </source>
</evidence>
<evidence type="ECO:0000256" key="6">
    <source>
        <dbReference type="PIRSR" id="PIRSR019574-1"/>
    </source>
</evidence>
<evidence type="ECO:0000256" key="3">
    <source>
        <dbReference type="ARBA" id="ARBA00022729"/>
    </source>
</evidence>
<dbReference type="Gene3D" id="3.40.190.10">
    <property type="entry name" value="Periplasmic binding protein-like II"/>
    <property type="match status" value="2"/>
</dbReference>
<comment type="function">
    <text evidence="5">Required for the activity of the bacterial periplasmic transport system of putrescine.</text>
</comment>
<feature type="signal peptide" evidence="7">
    <location>
        <begin position="1"/>
        <end position="27"/>
    </location>
</feature>
<dbReference type="EMBL" id="DXEV01000068">
    <property type="protein sequence ID" value="HIX56508.1"/>
    <property type="molecule type" value="Genomic_DNA"/>
</dbReference>
<dbReference type="PANTHER" id="PTHR30222">
    <property type="entry name" value="SPERMIDINE/PUTRESCINE-BINDING PERIPLASMIC PROTEIN"/>
    <property type="match status" value="1"/>
</dbReference>
<dbReference type="GO" id="GO:0042597">
    <property type="term" value="C:periplasmic space"/>
    <property type="evidence" value="ECO:0007669"/>
    <property type="project" value="UniProtKB-SubCell"/>
</dbReference>
<feature type="binding site" evidence="6">
    <location>
        <position position="88"/>
    </location>
    <ligand>
        <name>spermidine</name>
        <dbReference type="ChEBI" id="CHEBI:57834"/>
    </ligand>
</feature>
<accession>A0A9D1WCG7</accession>
<sequence>MRNKTLKACLGGLFGAALLSTSLGAFADEENKVNIWNWSDYIGETTVADFERDTGIDANHVLFDSNELVEARMLSGSSGFDVVMMTSYYVPRLAKAGALAPFDKSKIPNYDKLDPKRMALLATVDPGNTYAIPYTEISLGIGYNTKKIAEIFGPDYKVDSWDFLFKPENSAKLKQCGIAVLDSPVEVISAVQHYLHKDPNSTHRIDYVDARNLLTALAQNVSYFHSSRYINDLASGEICAAIGYSGDILQARDRARMAQRDYDIEYVFPKEGSLLWFDCWVFTKDAKHPDSAHAWINYLLQGSVASSISNQIRYILPVTDALEQLDPALKSNPSINLSPELLQKAYFPQAPSARLSKVHNTVWNYMKLHSTSEEESAWQ</sequence>
<comment type="caution">
    <text evidence="8">The sequence shown here is derived from an EMBL/GenBank/DDBJ whole genome shotgun (WGS) entry which is preliminary data.</text>
</comment>
<evidence type="ECO:0000256" key="7">
    <source>
        <dbReference type="SAM" id="SignalP"/>
    </source>
</evidence>
<dbReference type="Pfam" id="PF13416">
    <property type="entry name" value="SBP_bac_8"/>
    <property type="match status" value="1"/>
</dbReference>
<feature type="chain" id="PRO_5039073791" description="Putrescine-binding periplasmic protein" evidence="7">
    <location>
        <begin position="28"/>
        <end position="379"/>
    </location>
</feature>
<dbReference type="CDD" id="cd13659">
    <property type="entry name" value="PBP2_PotF"/>
    <property type="match status" value="1"/>
</dbReference>
<evidence type="ECO:0000313" key="9">
    <source>
        <dbReference type="Proteomes" id="UP000886829"/>
    </source>
</evidence>
<dbReference type="GO" id="GO:0019808">
    <property type="term" value="F:polyamine binding"/>
    <property type="evidence" value="ECO:0007669"/>
    <property type="project" value="InterPro"/>
</dbReference>
<protein>
    <recommendedName>
        <fullName evidence="5">Putrescine-binding periplasmic protein</fullName>
    </recommendedName>
</protein>
<evidence type="ECO:0000256" key="5">
    <source>
        <dbReference type="PIRNR" id="PIRNR019574"/>
    </source>
</evidence>
<dbReference type="PRINTS" id="PR00909">
    <property type="entry name" value="SPERMDNBNDNG"/>
</dbReference>
<dbReference type="Proteomes" id="UP000886829">
    <property type="component" value="Unassembled WGS sequence"/>
</dbReference>
<dbReference type="GO" id="GO:0015846">
    <property type="term" value="P:polyamine transport"/>
    <property type="evidence" value="ECO:0007669"/>
    <property type="project" value="InterPro"/>
</dbReference>
<name>A0A9D1WCG7_9GAMM</name>
<evidence type="ECO:0000256" key="2">
    <source>
        <dbReference type="ARBA" id="ARBA00022448"/>
    </source>
</evidence>
<keyword evidence="3 7" id="KW-0732">Signal</keyword>
<proteinExistence type="inferred from homology"/>
<dbReference type="InterPro" id="IPR006059">
    <property type="entry name" value="SBP"/>
</dbReference>
<dbReference type="PANTHER" id="PTHR30222:SF12">
    <property type="entry name" value="NORSPERMIDINE SENSOR"/>
    <property type="match status" value="1"/>
</dbReference>
<gene>
    <name evidence="8" type="ORF">H9850_03435</name>
</gene>
<reference evidence="8" key="2">
    <citation type="submission" date="2021-04" db="EMBL/GenBank/DDBJ databases">
        <authorList>
            <person name="Gilroy R."/>
        </authorList>
    </citation>
    <scope>NUCLEOTIDE SEQUENCE</scope>
    <source>
        <strain evidence="8">USASDec5-558</strain>
    </source>
</reference>